<organism evidence="1 2">
    <name type="scientific">Paralvinella palmiformis</name>
    <dbReference type="NCBI Taxonomy" id="53620"/>
    <lineage>
        <taxon>Eukaryota</taxon>
        <taxon>Metazoa</taxon>
        <taxon>Spiralia</taxon>
        <taxon>Lophotrochozoa</taxon>
        <taxon>Annelida</taxon>
        <taxon>Polychaeta</taxon>
        <taxon>Sedentaria</taxon>
        <taxon>Canalipalpata</taxon>
        <taxon>Terebellida</taxon>
        <taxon>Terebelliformia</taxon>
        <taxon>Alvinellidae</taxon>
        <taxon>Paralvinella</taxon>
    </lineage>
</organism>
<evidence type="ECO:0000313" key="1">
    <source>
        <dbReference type="EMBL" id="KAK2158634.1"/>
    </source>
</evidence>
<sequence length="584" mass="67331">MSSERWLNQINAKSMSLLLAFLLGILVGYVIFGSQHDIQTSLLTGDTDSRLNISYITSTNGEIDSFSPDSRQIKNSSSSTPVHGTSDVIQISSGKNKWNLDANIGQIGMLLPGLVSNIVHYLWCERKIFEFQHYLSVLSVMKTISPDRIIFHYAHYPRHDLQLYNTWFEDMKKEFPFLDLDDLGNNSSVCSSTNSQRDYIYRTLHQQGGIYVHHNTIFFQFPLRCRQNSVTNGLSNGVEGFIVMHQGAHYDGISSSVEKLVCLPAEAYFSISNSNTSICAIKKGPYYPRNAWNRNDSFSQRVNVLLYDSPQTPVAEPSNTSLIPNIGHMIWFGGGVMSFLFYLSCLSQINILKVDTLYIHGDKELQGSYWKELKTYQNVVFVKIIKSDLIFRKNIKIVNHMADVYRMIIMIRYGGIYTDADAVWIKPIPSFLRQYDSVASYDWPQMYNVYPDYIQCGVVLSKPGARYWKLSLETLIDFSDNMYGYNGLLKPYKMLERHPDTLFIYDKLQVMCWKLRCHPTWYPDFRDKNADHTRYSNFNWRDANTFHWTDPTPDELKSEDALKRSNTMFAEIGKHILRASGKVL</sequence>
<dbReference type="PANTHER" id="PTHR46830:SF1">
    <property type="entry name" value="ALPHA-1,4-N-ACETYLGLUCOSAMINYLTRANSFERASE"/>
    <property type="match status" value="1"/>
</dbReference>
<gene>
    <name evidence="1" type="ORF">LSH36_166g01011</name>
</gene>
<dbReference type="Gene3D" id="3.90.550.20">
    <property type="match status" value="1"/>
</dbReference>
<keyword evidence="2" id="KW-1185">Reference proteome</keyword>
<dbReference type="EMBL" id="JAODUP010000166">
    <property type="protein sequence ID" value="KAK2158634.1"/>
    <property type="molecule type" value="Genomic_DNA"/>
</dbReference>
<protein>
    <submittedName>
        <fullName evidence="1">Uncharacterized protein</fullName>
    </submittedName>
</protein>
<dbReference type="InterPro" id="IPR007577">
    <property type="entry name" value="GlycoTrfase_DXD_sugar-bd_CS"/>
</dbReference>
<dbReference type="PANTHER" id="PTHR46830">
    <property type="entry name" value="TRANSFERASE, PUTATIVE-RELATED"/>
    <property type="match status" value="1"/>
</dbReference>
<dbReference type="SUPFAM" id="SSF53448">
    <property type="entry name" value="Nucleotide-diphospho-sugar transferases"/>
    <property type="match status" value="1"/>
</dbReference>
<accession>A0AAD9N940</accession>
<evidence type="ECO:0000313" key="2">
    <source>
        <dbReference type="Proteomes" id="UP001208570"/>
    </source>
</evidence>
<reference evidence="1" key="1">
    <citation type="journal article" date="2023" name="Mol. Biol. Evol.">
        <title>Third-Generation Sequencing Reveals the Adaptive Role of the Epigenome in Three Deep-Sea Polychaetes.</title>
        <authorList>
            <person name="Perez M."/>
            <person name="Aroh O."/>
            <person name="Sun Y."/>
            <person name="Lan Y."/>
            <person name="Juniper S.K."/>
            <person name="Young C.R."/>
            <person name="Angers B."/>
            <person name="Qian P.Y."/>
        </authorList>
    </citation>
    <scope>NUCLEOTIDE SEQUENCE</scope>
    <source>
        <strain evidence="1">P08H-3</strain>
    </source>
</reference>
<proteinExistence type="predicted"/>
<dbReference type="AlphaFoldDB" id="A0AAD9N940"/>
<name>A0AAD9N940_9ANNE</name>
<dbReference type="InterPro" id="IPR029044">
    <property type="entry name" value="Nucleotide-diphossugar_trans"/>
</dbReference>
<comment type="caution">
    <text evidence="1">The sequence shown here is derived from an EMBL/GenBank/DDBJ whole genome shotgun (WGS) entry which is preliminary data.</text>
</comment>
<dbReference type="Pfam" id="PF04488">
    <property type="entry name" value="Gly_transf_sug"/>
    <property type="match status" value="1"/>
</dbReference>
<dbReference type="Proteomes" id="UP001208570">
    <property type="component" value="Unassembled WGS sequence"/>
</dbReference>